<dbReference type="AlphaFoldDB" id="A0AAP0L2C5"/>
<dbReference type="PANTHER" id="PTHR10578">
    <property type="entry name" value="S -2-HYDROXY-ACID OXIDASE-RELATED"/>
    <property type="match status" value="1"/>
</dbReference>
<dbReference type="InterPro" id="IPR013785">
    <property type="entry name" value="Aldolase_TIM"/>
</dbReference>
<dbReference type="Pfam" id="PF01070">
    <property type="entry name" value="FMN_dh"/>
    <property type="match status" value="1"/>
</dbReference>
<comment type="caution">
    <text evidence="10">The sequence shown here is derived from an EMBL/GenBank/DDBJ whole genome shotgun (WGS) entry which is preliminary data.</text>
</comment>
<gene>
    <name evidence="10" type="ORF">Syun_003235</name>
</gene>
<comment type="cofactor">
    <cofactor evidence="1">
        <name>FMN</name>
        <dbReference type="ChEBI" id="CHEBI:58210"/>
    </cofactor>
</comment>
<evidence type="ECO:0000256" key="6">
    <source>
        <dbReference type="ARBA" id="ARBA00022643"/>
    </source>
</evidence>
<evidence type="ECO:0000256" key="5">
    <source>
        <dbReference type="ARBA" id="ARBA00022630"/>
    </source>
</evidence>
<name>A0AAP0L2C5_9MAGN</name>
<evidence type="ECO:0000256" key="2">
    <source>
        <dbReference type="ARBA" id="ARBA00004923"/>
    </source>
</evidence>
<dbReference type="Pfam" id="PF07732">
    <property type="entry name" value="Cu-oxidase_3"/>
    <property type="match status" value="1"/>
</dbReference>
<evidence type="ECO:0000256" key="8">
    <source>
        <dbReference type="ARBA" id="ARBA00036241"/>
    </source>
</evidence>
<keyword evidence="7" id="KW-0560">Oxidoreductase</keyword>
<comment type="similarity">
    <text evidence="3">Belongs to the multicopper oxidase family.</text>
</comment>
<sequence>MKPLSSPVSLTVTAALSPSPPLSLTITALSLSLSPSPLSLSLSPSPLSLSLSPSPLSALSLSQLSTLILSPSLSLKSLSQTLNLCRTRPSGLPPLSAGDWSLGCPKPSPLFAVCRRLDSGESDESIVIKLVKMVEITNVSEYEAIAKERLPKMVYDYFASGAEDQWTLKENRSAFSKILFRPRILIDATNIDLTTTVLGYKISMPIMIAPTAMQKMAHPKGELATARAASTAGTIMVVLKNISRLCGTKPKVTVNKQFPGPTLYAREGDRVLVKVRIKRNQRRKSLFPSLIPLLIRNGIEDGNKNSVSDSVANQKRNQIRNS</sequence>
<keyword evidence="5" id="KW-0285">Flavoprotein</keyword>
<dbReference type="GO" id="GO:0009854">
    <property type="term" value="P:oxidative photosynthetic carbon pathway"/>
    <property type="evidence" value="ECO:0007669"/>
    <property type="project" value="UniProtKB-KW"/>
</dbReference>
<evidence type="ECO:0000313" key="10">
    <source>
        <dbReference type="EMBL" id="KAK9162333.1"/>
    </source>
</evidence>
<dbReference type="PROSITE" id="PS51349">
    <property type="entry name" value="FMN_HYDROXY_ACID_DH_2"/>
    <property type="match status" value="1"/>
</dbReference>
<dbReference type="Gene3D" id="3.20.20.70">
    <property type="entry name" value="Aldolase class I"/>
    <property type="match status" value="1"/>
</dbReference>
<evidence type="ECO:0000256" key="3">
    <source>
        <dbReference type="ARBA" id="ARBA00010609"/>
    </source>
</evidence>
<comment type="catalytic activity">
    <reaction evidence="8">
        <text>glycolate + O2 = glyoxylate + H2O2</text>
        <dbReference type="Rhea" id="RHEA:25311"/>
        <dbReference type="ChEBI" id="CHEBI:15379"/>
        <dbReference type="ChEBI" id="CHEBI:16240"/>
        <dbReference type="ChEBI" id="CHEBI:29805"/>
        <dbReference type="ChEBI" id="CHEBI:36655"/>
        <dbReference type="EC" id="1.1.3.15"/>
    </reaction>
    <physiologicalReaction direction="left-to-right" evidence="8">
        <dbReference type="Rhea" id="RHEA:25312"/>
    </physiologicalReaction>
</comment>
<keyword evidence="11" id="KW-1185">Reference proteome</keyword>
<dbReference type="InterPro" id="IPR000262">
    <property type="entry name" value="FMN-dep_DH"/>
</dbReference>
<dbReference type="EMBL" id="JBBNAF010000002">
    <property type="protein sequence ID" value="KAK9162333.1"/>
    <property type="molecule type" value="Genomic_DNA"/>
</dbReference>
<dbReference type="GO" id="GO:0003973">
    <property type="term" value="F:(S)-2-hydroxy-acid oxidase activity"/>
    <property type="evidence" value="ECO:0007669"/>
    <property type="project" value="UniProtKB-EC"/>
</dbReference>
<feature type="domain" description="FMN hydroxy acid dehydrogenase" evidence="9">
    <location>
        <begin position="131"/>
        <end position="322"/>
    </location>
</feature>
<dbReference type="SUPFAM" id="SSF49503">
    <property type="entry name" value="Cupredoxins"/>
    <property type="match status" value="1"/>
</dbReference>
<dbReference type="InterPro" id="IPR037396">
    <property type="entry name" value="FMN_HAD"/>
</dbReference>
<evidence type="ECO:0000256" key="1">
    <source>
        <dbReference type="ARBA" id="ARBA00001917"/>
    </source>
</evidence>
<evidence type="ECO:0000313" key="11">
    <source>
        <dbReference type="Proteomes" id="UP001420932"/>
    </source>
</evidence>
<dbReference type="InterPro" id="IPR011707">
    <property type="entry name" value="Cu-oxidase-like_N"/>
</dbReference>
<dbReference type="InterPro" id="IPR008972">
    <property type="entry name" value="Cupredoxin"/>
</dbReference>
<dbReference type="GO" id="GO:0005507">
    <property type="term" value="F:copper ion binding"/>
    <property type="evidence" value="ECO:0007669"/>
    <property type="project" value="InterPro"/>
</dbReference>
<evidence type="ECO:0000256" key="7">
    <source>
        <dbReference type="ARBA" id="ARBA00023002"/>
    </source>
</evidence>
<reference evidence="10 11" key="1">
    <citation type="submission" date="2024-01" db="EMBL/GenBank/DDBJ databases">
        <title>Genome assemblies of Stephania.</title>
        <authorList>
            <person name="Yang L."/>
        </authorList>
    </citation>
    <scope>NUCLEOTIDE SEQUENCE [LARGE SCALE GENOMIC DNA]</scope>
    <source>
        <strain evidence="10">YNDBR</strain>
        <tissue evidence="10">Leaf</tissue>
    </source>
</reference>
<keyword evidence="4" id="KW-0323">Glycolate pathway</keyword>
<keyword evidence="6" id="KW-0288">FMN</keyword>
<evidence type="ECO:0000256" key="4">
    <source>
        <dbReference type="ARBA" id="ARBA00022594"/>
    </source>
</evidence>
<protein>
    <recommendedName>
        <fullName evidence="9">FMN hydroxy acid dehydrogenase domain-containing protein</fullName>
    </recommendedName>
</protein>
<accession>A0AAP0L2C5</accession>
<organism evidence="10 11">
    <name type="scientific">Stephania yunnanensis</name>
    <dbReference type="NCBI Taxonomy" id="152371"/>
    <lineage>
        <taxon>Eukaryota</taxon>
        <taxon>Viridiplantae</taxon>
        <taxon>Streptophyta</taxon>
        <taxon>Embryophyta</taxon>
        <taxon>Tracheophyta</taxon>
        <taxon>Spermatophyta</taxon>
        <taxon>Magnoliopsida</taxon>
        <taxon>Ranunculales</taxon>
        <taxon>Menispermaceae</taxon>
        <taxon>Menispermoideae</taxon>
        <taxon>Cissampelideae</taxon>
        <taxon>Stephania</taxon>
    </lineage>
</organism>
<comment type="pathway">
    <text evidence="2">Photosynthesis; photorespiration; glycine from 2-phosphoglycolate: step 2/3.</text>
</comment>
<dbReference type="SUPFAM" id="SSF51395">
    <property type="entry name" value="FMN-linked oxidoreductases"/>
    <property type="match status" value="1"/>
</dbReference>
<dbReference type="Proteomes" id="UP001420932">
    <property type="component" value="Unassembled WGS sequence"/>
</dbReference>
<evidence type="ECO:0000259" key="9">
    <source>
        <dbReference type="PROSITE" id="PS51349"/>
    </source>
</evidence>
<dbReference type="PANTHER" id="PTHR10578:SF107">
    <property type="entry name" value="2-HYDROXYACID OXIDASE 1"/>
    <property type="match status" value="1"/>
</dbReference>
<dbReference type="GO" id="GO:0005777">
    <property type="term" value="C:peroxisome"/>
    <property type="evidence" value="ECO:0007669"/>
    <property type="project" value="TreeGrafter"/>
</dbReference>
<proteinExistence type="inferred from homology"/>